<dbReference type="RefSeq" id="XP_024769192.1">
    <property type="nucleotide sequence ID" value="XM_024919934.1"/>
</dbReference>
<protein>
    <submittedName>
        <fullName evidence="1">Uncharacterized protein</fullName>
    </submittedName>
</protein>
<sequence>MCIEGTYMNWFVVTDPQTPIFVEMQQLRDSFLVPCRLDPSLKEAYIKAKGNQFHRRTLESLPPANSMDTFNFWSVSYDGRVCMVIGNMPGDPAPGMWSRSDLRNAWGMKKTDTILNMIRAEMDHPYMDNGRKKNILGEDTIDELRRRLGERGKSVEGDLTKKLGGLRF</sequence>
<evidence type="ECO:0000313" key="1">
    <source>
        <dbReference type="EMBL" id="PTB49515.1"/>
    </source>
</evidence>
<accession>A0A2T3ZXH9</accession>
<dbReference type="AlphaFoldDB" id="A0A2T3ZXH9"/>
<evidence type="ECO:0000313" key="2">
    <source>
        <dbReference type="Proteomes" id="UP000241690"/>
    </source>
</evidence>
<organism evidence="1 2">
    <name type="scientific">Trichoderma harzianum CBS 226.95</name>
    <dbReference type="NCBI Taxonomy" id="983964"/>
    <lineage>
        <taxon>Eukaryota</taxon>
        <taxon>Fungi</taxon>
        <taxon>Dikarya</taxon>
        <taxon>Ascomycota</taxon>
        <taxon>Pezizomycotina</taxon>
        <taxon>Sordariomycetes</taxon>
        <taxon>Hypocreomycetidae</taxon>
        <taxon>Hypocreales</taxon>
        <taxon>Hypocreaceae</taxon>
        <taxon>Trichoderma</taxon>
    </lineage>
</organism>
<dbReference type="GeneID" id="36628503"/>
<dbReference type="Proteomes" id="UP000241690">
    <property type="component" value="Unassembled WGS sequence"/>
</dbReference>
<name>A0A2T3ZXH9_TRIHA</name>
<dbReference type="STRING" id="983964.A0A2T3ZXH9"/>
<keyword evidence="2" id="KW-1185">Reference proteome</keyword>
<reference evidence="1 2" key="1">
    <citation type="submission" date="2016-07" db="EMBL/GenBank/DDBJ databases">
        <title>Multiple horizontal gene transfer events from other fungi enriched the ability of initially mycotrophic Trichoderma (Ascomycota) to feed on dead plant biomass.</title>
        <authorList>
            <consortium name="DOE Joint Genome Institute"/>
            <person name="Aerts A."/>
            <person name="Atanasova L."/>
            <person name="Chenthamara K."/>
            <person name="Zhang J."/>
            <person name="Grujic M."/>
            <person name="Henrissat B."/>
            <person name="Kuo A."/>
            <person name="Salamov A."/>
            <person name="Lipzen A."/>
            <person name="Labutti K."/>
            <person name="Barry K."/>
            <person name="Miao Y."/>
            <person name="Rahimi M.J."/>
            <person name="Shen Q."/>
            <person name="Grigoriev I.V."/>
            <person name="Kubicek C.P."/>
            <person name="Druzhinina I.S."/>
        </authorList>
    </citation>
    <scope>NUCLEOTIDE SEQUENCE [LARGE SCALE GENOMIC DNA]</scope>
    <source>
        <strain evidence="1 2">CBS 226.95</strain>
    </source>
</reference>
<gene>
    <name evidence="1" type="ORF">M431DRAFT_512945</name>
</gene>
<dbReference type="EMBL" id="KZ679692">
    <property type="protein sequence ID" value="PTB49515.1"/>
    <property type="molecule type" value="Genomic_DNA"/>
</dbReference>
<proteinExistence type="predicted"/>